<dbReference type="RefSeq" id="WP_148135517.1">
    <property type="nucleotide sequence ID" value="NZ_CP017634.1"/>
</dbReference>
<dbReference type="EMBL" id="CP017634">
    <property type="protein sequence ID" value="ATW26230.1"/>
    <property type="molecule type" value="Genomic_DNA"/>
</dbReference>
<dbReference type="InterPro" id="IPR025984">
    <property type="entry name" value="DCTPP"/>
</dbReference>
<dbReference type="Proteomes" id="UP000323521">
    <property type="component" value="Chromosome"/>
</dbReference>
<dbReference type="GO" id="GO:0047429">
    <property type="term" value="F:nucleoside triphosphate diphosphatase activity"/>
    <property type="evidence" value="ECO:0007669"/>
    <property type="project" value="InterPro"/>
</dbReference>
<name>A0A3G1KUZ6_FORW1</name>
<gene>
    <name evidence="1" type="ORF">DCMF_16980</name>
</gene>
<reference evidence="1 2" key="1">
    <citation type="submission" date="2016-10" db="EMBL/GenBank/DDBJ databases">
        <title>Complete Genome Sequence of Peptococcaceae strain DCMF.</title>
        <authorList>
            <person name="Edwards R.J."/>
            <person name="Holland S.I."/>
            <person name="Deshpande N.P."/>
            <person name="Wong Y.K."/>
            <person name="Ertan H."/>
            <person name="Manefield M."/>
            <person name="Russell T.L."/>
            <person name="Lee M.J."/>
        </authorList>
    </citation>
    <scope>NUCLEOTIDE SEQUENCE [LARGE SCALE GENOMIC DNA]</scope>
    <source>
        <strain evidence="1 2">DCMF</strain>
    </source>
</reference>
<dbReference type="AlphaFoldDB" id="A0A3G1KUZ6"/>
<evidence type="ECO:0000313" key="1">
    <source>
        <dbReference type="EMBL" id="ATW26230.1"/>
    </source>
</evidence>
<organism evidence="1 2">
    <name type="scientific">Formimonas warabiya</name>
    <dbReference type="NCBI Taxonomy" id="1761012"/>
    <lineage>
        <taxon>Bacteria</taxon>
        <taxon>Bacillati</taxon>
        <taxon>Bacillota</taxon>
        <taxon>Clostridia</taxon>
        <taxon>Eubacteriales</taxon>
        <taxon>Peptococcaceae</taxon>
        <taxon>Candidatus Formimonas</taxon>
    </lineage>
</organism>
<dbReference type="GO" id="GO:0009143">
    <property type="term" value="P:nucleoside triphosphate catabolic process"/>
    <property type="evidence" value="ECO:0007669"/>
    <property type="project" value="InterPro"/>
</dbReference>
<accession>A0A3G1KUZ6</accession>
<dbReference type="Pfam" id="PF12643">
    <property type="entry name" value="MazG-like"/>
    <property type="match status" value="1"/>
</dbReference>
<evidence type="ECO:0008006" key="3">
    <source>
        <dbReference type="Google" id="ProtNLM"/>
    </source>
</evidence>
<dbReference type="OrthoDB" id="2381770at2"/>
<sequence>MHSNTRDVDIAKNLKVIEWLKAELVSSVAALLRAMVKGSEGLILDCITGIIITTYVLGKRLGIPFSRIDLNVKARLQDSAMKEHEVEKWFGDITGLRHYVEENRR</sequence>
<protein>
    <recommendedName>
        <fullName evidence="3">MazG-like family protein</fullName>
    </recommendedName>
</protein>
<keyword evidence="2" id="KW-1185">Reference proteome</keyword>
<evidence type="ECO:0000313" key="2">
    <source>
        <dbReference type="Proteomes" id="UP000323521"/>
    </source>
</evidence>
<proteinExistence type="predicted"/>
<dbReference type="KEGG" id="fwa:DCMF_16980"/>